<evidence type="ECO:0000313" key="3">
    <source>
        <dbReference type="Proteomes" id="UP000317894"/>
    </source>
</evidence>
<feature type="transmembrane region" description="Helical" evidence="1">
    <location>
        <begin position="129"/>
        <end position="151"/>
    </location>
</feature>
<dbReference type="Pfam" id="PF06532">
    <property type="entry name" value="NrsF"/>
    <property type="match status" value="1"/>
</dbReference>
<dbReference type="EMBL" id="VJWA01000001">
    <property type="protein sequence ID" value="TRW16892.1"/>
    <property type="molecule type" value="Genomic_DNA"/>
</dbReference>
<dbReference type="RefSeq" id="WP_143554436.1">
    <property type="nucleotide sequence ID" value="NZ_VJWA01000001.1"/>
</dbReference>
<evidence type="ECO:0000256" key="1">
    <source>
        <dbReference type="SAM" id="Phobius"/>
    </source>
</evidence>
<comment type="caution">
    <text evidence="2">The sequence shown here is derived from an EMBL/GenBank/DDBJ whole genome shotgun (WGS) entry which is preliminary data.</text>
</comment>
<feature type="transmembrane region" description="Helical" evidence="1">
    <location>
        <begin position="194"/>
        <end position="214"/>
    </location>
</feature>
<reference evidence="2 3" key="1">
    <citation type="submission" date="2019-07" db="EMBL/GenBank/DDBJ databases">
        <title>Novel species isolated from glacier.</title>
        <authorList>
            <person name="Liu Q."/>
            <person name="Xin Y.-H."/>
        </authorList>
    </citation>
    <scope>NUCLEOTIDE SEQUENCE [LARGE SCALE GENOMIC DNA]</scope>
    <source>
        <strain evidence="2 3">LB1R16</strain>
    </source>
</reference>
<keyword evidence="3" id="KW-1185">Reference proteome</keyword>
<dbReference type="AlphaFoldDB" id="A0A552UF94"/>
<feature type="transmembrane region" description="Helical" evidence="1">
    <location>
        <begin position="96"/>
        <end position="117"/>
    </location>
</feature>
<sequence>MATEHPSLIVDRLVGDLEPVRPHRAWHGVALLAAVMLAELALILAMMPARPDLSSAMTGPMFWWKLVGCAGVAVAAAGALLVLVSPAARPGAGRRWLWLSLGGAVIAGAALWAAGAMPARLAETLDWRAGLHCVAIVEAYALPVWLAAFVVARRGAPARPRAAAVAAGLCGAAWGAAGFVWSCPHDDPLYVVTWYGLALLIGAGAGALVLTRWLRW</sequence>
<accession>A0A552UF94</accession>
<dbReference type="Proteomes" id="UP000317894">
    <property type="component" value="Unassembled WGS sequence"/>
</dbReference>
<protein>
    <submittedName>
        <fullName evidence="2">DUF1109 domain-containing protein</fullName>
    </submittedName>
</protein>
<keyword evidence="1" id="KW-1133">Transmembrane helix</keyword>
<dbReference type="InterPro" id="IPR009495">
    <property type="entry name" value="NrsF"/>
</dbReference>
<gene>
    <name evidence="2" type="ORF">FMM06_01395</name>
</gene>
<evidence type="ECO:0000313" key="2">
    <source>
        <dbReference type="EMBL" id="TRW16892.1"/>
    </source>
</evidence>
<feature type="transmembrane region" description="Helical" evidence="1">
    <location>
        <begin position="61"/>
        <end position="84"/>
    </location>
</feature>
<feature type="transmembrane region" description="Helical" evidence="1">
    <location>
        <begin position="29"/>
        <end position="49"/>
    </location>
</feature>
<proteinExistence type="predicted"/>
<keyword evidence="1" id="KW-0472">Membrane</keyword>
<keyword evidence="1" id="KW-0812">Transmembrane</keyword>
<feature type="transmembrane region" description="Helical" evidence="1">
    <location>
        <begin position="163"/>
        <end position="182"/>
    </location>
</feature>
<name>A0A552UF94_9SPHN</name>
<organism evidence="2 3">
    <name type="scientific">Glacieibacterium frigidum</name>
    <dbReference type="NCBI Taxonomy" id="2593303"/>
    <lineage>
        <taxon>Bacteria</taxon>
        <taxon>Pseudomonadati</taxon>
        <taxon>Pseudomonadota</taxon>
        <taxon>Alphaproteobacteria</taxon>
        <taxon>Sphingomonadales</taxon>
        <taxon>Sphingosinicellaceae</taxon>
        <taxon>Glacieibacterium</taxon>
    </lineage>
</organism>